<dbReference type="PANTHER" id="PTHR32179">
    <property type="entry name" value="NICOTINATE-NUCLEOTIDE PYROPHOSPHORYLASE [CARBOXYLATING]"/>
    <property type="match status" value="1"/>
</dbReference>
<dbReference type="Gene3D" id="3.20.20.70">
    <property type="entry name" value="Aldolase class I"/>
    <property type="match status" value="1"/>
</dbReference>
<feature type="domain" description="Quinolinate phosphoribosyl transferase C-terminal" evidence="7">
    <location>
        <begin position="149"/>
        <end position="336"/>
    </location>
</feature>
<reference evidence="9 10" key="1">
    <citation type="submission" date="2023-10" db="EMBL/GenBank/DDBJ databases">
        <authorList>
            <person name="Maclean D."/>
            <person name="Macfadyen A."/>
        </authorList>
    </citation>
    <scope>NUCLEOTIDE SEQUENCE [LARGE SCALE GENOMIC DNA]</scope>
</reference>
<evidence type="ECO:0000313" key="9">
    <source>
        <dbReference type="EMBL" id="CAK0786406.1"/>
    </source>
</evidence>
<dbReference type="AlphaFoldDB" id="A0AAV1IGF9"/>
<dbReference type="InterPro" id="IPR027277">
    <property type="entry name" value="NadC/ModD"/>
</dbReference>
<evidence type="ECO:0000259" key="7">
    <source>
        <dbReference type="Pfam" id="PF01729"/>
    </source>
</evidence>
<dbReference type="PANTHER" id="PTHR32179:SF3">
    <property type="entry name" value="NICOTINATE-NUCLEOTIDE PYROPHOSPHORYLASE [CARBOXYLATING]"/>
    <property type="match status" value="1"/>
</dbReference>
<evidence type="ECO:0000259" key="8">
    <source>
        <dbReference type="Pfam" id="PF02749"/>
    </source>
</evidence>
<organism evidence="9 10">
    <name type="scientific">Coccomyxa viridis</name>
    <dbReference type="NCBI Taxonomy" id="1274662"/>
    <lineage>
        <taxon>Eukaryota</taxon>
        <taxon>Viridiplantae</taxon>
        <taxon>Chlorophyta</taxon>
        <taxon>core chlorophytes</taxon>
        <taxon>Trebouxiophyceae</taxon>
        <taxon>Trebouxiophyceae incertae sedis</taxon>
        <taxon>Coccomyxaceae</taxon>
        <taxon>Coccomyxa</taxon>
    </lineage>
</organism>
<dbReference type="GO" id="GO:0005737">
    <property type="term" value="C:cytoplasm"/>
    <property type="evidence" value="ECO:0007669"/>
    <property type="project" value="TreeGrafter"/>
</dbReference>
<dbReference type="FunFam" id="3.90.1170.20:FF:000001">
    <property type="entry name" value="Nicotinate-nucleotide diphosphorylase (Carboxylating)"/>
    <property type="match status" value="1"/>
</dbReference>
<dbReference type="InterPro" id="IPR002638">
    <property type="entry name" value="Quinolinate_PRibosylTrfase_C"/>
</dbReference>
<dbReference type="Proteomes" id="UP001314263">
    <property type="component" value="Unassembled WGS sequence"/>
</dbReference>
<accession>A0AAV1IGF9</accession>
<dbReference type="SUPFAM" id="SSF54675">
    <property type="entry name" value="Nicotinate/Quinolinate PRTase N-terminal domain-like"/>
    <property type="match status" value="1"/>
</dbReference>
<keyword evidence="6" id="KW-0808">Transferase</keyword>
<dbReference type="FunFam" id="3.20.20.70:FF:000149">
    <property type="entry name" value="Nicotinate-nucleotide pyrophosphorylase [carboxylating]"/>
    <property type="match status" value="1"/>
</dbReference>
<evidence type="ECO:0000256" key="3">
    <source>
        <dbReference type="ARBA" id="ARBA00011944"/>
    </source>
</evidence>
<sequence length="348" mass="37683">MQLSLAADDQISGIEPILTWRRRWEGSAKPVYAPVAPPPHPTFDLDVLVQAALEEDSAGIGDVTTLSTIPESTQAVASFLAKADGVLAGLAVVDKVFELVDPGLSVQWQQKDGDDIVKGAIFGEVRGRAQSILVAERIALNFMQRMSGVATATHQMVKAVQGTRAKILETRKTVPGLRVLDKWAVLIGGGVNHRIGLFDMVMIKNNHIAAAGSIEKAVRCTMEYTKTHGLHVPIEVETRTLQEVLEVKELIETDRSLRIDRVMLDNMTRLDSSLEGGVDVSMLQNAMQLLEGVDVETEASGNVMLQTVGKIASTGVHFISCGYLTHSVTALDISLRIHEDLPVMGSMS</sequence>
<dbReference type="EMBL" id="CAUYUE010000014">
    <property type="protein sequence ID" value="CAK0786406.1"/>
    <property type="molecule type" value="Genomic_DNA"/>
</dbReference>
<keyword evidence="10" id="KW-1185">Reference proteome</keyword>
<dbReference type="InterPro" id="IPR022412">
    <property type="entry name" value="Quinolinate_PRibosylTrfase_N"/>
</dbReference>
<evidence type="ECO:0000256" key="6">
    <source>
        <dbReference type="ARBA" id="ARBA00022679"/>
    </source>
</evidence>
<dbReference type="NCBIfam" id="TIGR00078">
    <property type="entry name" value="nadC"/>
    <property type="match status" value="1"/>
</dbReference>
<evidence type="ECO:0000256" key="4">
    <source>
        <dbReference type="ARBA" id="ARBA00022642"/>
    </source>
</evidence>
<dbReference type="Gene3D" id="3.90.1170.20">
    <property type="entry name" value="Quinolinate phosphoribosyl transferase, N-terminal domain"/>
    <property type="match status" value="1"/>
</dbReference>
<comment type="similarity">
    <text evidence="2">Belongs to the NadC/ModD family.</text>
</comment>
<dbReference type="InterPro" id="IPR013785">
    <property type="entry name" value="Aldolase_TIM"/>
</dbReference>
<comment type="caution">
    <text evidence="9">The sequence shown here is derived from an EMBL/GenBank/DDBJ whole genome shotgun (WGS) entry which is preliminary data.</text>
</comment>
<evidence type="ECO:0000256" key="1">
    <source>
        <dbReference type="ARBA" id="ARBA00004893"/>
    </source>
</evidence>
<evidence type="ECO:0000256" key="5">
    <source>
        <dbReference type="ARBA" id="ARBA00022676"/>
    </source>
</evidence>
<name>A0AAV1IGF9_9CHLO</name>
<evidence type="ECO:0000256" key="2">
    <source>
        <dbReference type="ARBA" id="ARBA00009400"/>
    </source>
</evidence>
<dbReference type="GO" id="GO:0004514">
    <property type="term" value="F:nicotinate-nucleotide diphosphorylase (carboxylating) activity"/>
    <property type="evidence" value="ECO:0007669"/>
    <property type="project" value="UniProtKB-EC"/>
</dbReference>
<proteinExistence type="inferred from homology"/>
<dbReference type="Pfam" id="PF01729">
    <property type="entry name" value="QRPTase_C"/>
    <property type="match status" value="1"/>
</dbReference>
<protein>
    <recommendedName>
        <fullName evidence="3">nicotinate-nucleotide diphosphorylase (carboxylating)</fullName>
        <ecNumber evidence="3">2.4.2.19</ecNumber>
    </recommendedName>
</protein>
<keyword evidence="5" id="KW-0328">Glycosyltransferase</keyword>
<dbReference type="SUPFAM" id="SSF51690">
    <property type="entry name" value="Nicotinate/Quinolinate PRTase C-terminal domain-like"/>
    <property type="match status" value="1"/>
</dbReference>
<dbReference type="GO" id="GO:0034213">
    <property type="term" value="P:quinolinate catabolic process"/>
    <property type="evidence" value="ECO:0007669"/>
    <property type="project" value="TreeGrafter"/>
</dbReference>
<dbReference type="CDD" id="cd01572">
    <property type="entry name" value="QPRTase"/>
    <property type="match status" value="1"/>
</dbReference>
<keyword evidence="4" id="KW-0662">Pyridine nucleotide biosynthesis</keyword>
<dbReference type="InterPro" id="IPR004393">
    <property type="entry name" value="NadC"/>
</dbReference>
<dbReference type="GO" id="GO:0009435">
    <property type="term" value="P:NAD+ biosynthetic process"/>
    <property type="evidence" value="ECO:0007669"/>
    <property type="project" value="InterPro"/>
</dbReference>
<evidence type="ECO:0000313" key="10">
    <source>
        <dbReference type="Proteomes" id="UP001314263"/>
    </source>
</evidence>
<comment type="pathway">
    <text evidence="1">Cofactor biosynthesis; NAD(+) biosynthesis; nicotinate D-ribonucleotide from quinolinate: step 1/1.</text>
</comment>
<dbReference type="EC" id="2.4.2.19" evidence="3"/>
<gene>
    <name evidence="9" type="ORF">CVIRNUC_009619</name>
</gene>
<dbReference type="InterPro" id="IPR037128">
    <property type="entry name" value="Quinolinate_PRibosylTase_N_sf"/>
</dbReference>
<feature type="domain" description="Quinolinate phosphoribosyl transferase N-terminal" evidence="8">
    <location>
        <begin position="62"/>
        <end position="147"/>
    </location>
</feature>
<dbReference type="InterPro" id="IPR036068">
    <property type="entry name" value="Nicotinate_pribotase-like_C"/>
</dbReference>
<dbReference type="Pfam" id="PF02749">
    <property type="entry name" value="QRPTase_N"/>
    <property type="match status" value="1"/>
</dbReference>